<reference evidence="1" key="1">
    <citation type="submission" date="2020-05" db="EMBL/GenBank/DDBJ databases">
        <authorList>
            <person name="Chiriac C."/>
            <person name="Salcher M."/>
            <person name="Ghai R."/>
            <person name="Kavagutti S V."/>
        </authorList>
    </citation>
    <scope>NUCLEOTIDE SEQUENCE</scope>
</reference>
<protein>
    <submittedName>
        <fullName evidence="1">Unannotated protein</fullName>
    </submittedName>
</protein>
<dbReference type="EMBL" id="CAEZYZ010000150">
    <property type="protein sequence ID" value="CAB4753340.1"/>
    <property type="molecule type" value="Genomic_DNA"/>
</dbReference>
<organism evidence="1">
    <name type="scientific">freshwater metagenome</name>
    <dbReference type="NCBI Taxonomy" id="449393"/>
    <lineage>
        <taxon>unclassified sequences</taxon>
        <taxon>metagenomes</taxon>
        <taxon>ecological metagenomes</taxon>
    </lineage>
</organism>
<gene>
    <name evidence="1" type="ORF">UFOPK2810_00954</name>
</gene>
<proteinExistence type="predicted"/>
<dbReference type="AlphaFoldDB" id="A0A6J6U0B1"/>
<sequence>MPSSHQGLSVPPAYWLKGEVHSARNAPEKSRHELAAAVADPMPDSALKHTPSGSPDDVACCAIGKALLASIVTGKPAHSAIAVVKQCIFVGVLSMILVPALRIRLYDERAYPCGSIVSLMSLTLTGLEAQRATVSASKQTTCLI</sequence>
<accession>A0A6J6U0B1</accession>
<evidence type="ECO:0000313" key="1">
    <source>
        <dbReference type="EMBL" id="CAB4753340.1"/>
    </source>
</evidence>
<name>A0A6J6U0B1_9ZZZZ</name>